<organism evidence="1 2">
    <name type="scientific">Saccoglossus kowalevskii</name>
    <name type="common">Acorn worm</name>
    <dbReference type="NCBI Taxonomy" id="10224"/>
    <lineage>
        <taxon>Eukaryota</taxon>
        <taxon>Metazoa</taxon>
        <taxon>Hemichordata</taxon>
        <taxon>Enteropneusta</taxon>
        <taxon>Harrimaniidae</taxon>
        <taxon>Saccoglossus</taxon>
    </lineage>
</organism>
<keyword evidence="1" id="KW-1185">Reference proteome</keyword>
<protein>
    <submittedName>
        <fullName evidence="2">Uncharacterized protein LOC100370892</fullName>
    </submittedName>
</protein>
<dbReference type="RefSeq" id="XP_006812762.1">
    <property type="nucleotide sequence ID" value="XM_006812699.1"/>
</dbReference>
<evidence type="ECO:0000313" key="1">
    <source>
        <dbReference type="Proteomes" id="UP000694865"/>
    </source>
</evidence>
<proteinExistence type="predicted"/>
<gene>
    <name evidence="2" type="primary">LOC100370892</name>
</gene>
<reference evidence="2" key="1">
    <citation type="submission" date="2025-08" db="UniProtKB">
        <authorList>
            <consortium name="RefSeq"/>
        </authorList>
    </citation>
    <scope>IDENTIFICATION</scope>
    <source>
        <tissue evidence="2">Testes</tissue>
    </source>
</reference>
<evidence type="ECO:0000313" key="2">
    <source>
        <dbReference type="RefSeq" id="XP_006812762.1"/>
    </source>
</evidence>
<dbReference type="GeneID" id="100370892"/>
<accession>A0ABM0LYC1</accession>
<sequence length="396" mass="44521">MLQTEVQAGRVAGPFQAPPFNNLRISPLGLVPPKQPNKFRLIHHLSCPSGSSINDGIPAELATVQYANIDDAVKIIRDLGLGCFLANTHIKSAFRIITVAPHDHCLLGFRERCFSDLQAFLDLCAELGVPIAQEKTMGSNTSMVFACIELDTVQGECRLPQHCHSWIDTFLVKKKGSDYLFKFTRQTGNAVIADKGFDIQDQLAPRGNILNIPPFIIIGTGQPSEPAHDFQTSQSYGEFTDYDDNQSDYPSARHFAPINTDDEFESVSQVHSPRRPVWHDDDDNFQPMSDAYGSRQYNVSPQRRRLKDGDYITDTDDTVNGPRQYAPLDGANTAWAPRTYRSDTEDNGRLVKSDQLLHEKGRSWQTPISDDEESIDWDRNRVGNSTRFQKYGGNKW</sequence>
<name>A0ABM0LYC1_SACKO</name>
<dbReference type="Proteomes" id="UP000694865">
    <property type="component" value="Unplaced"/>
</dbReference>